<dbReference type="InterPro" id="IPR010611">
    <property type="entry name" value="3D_dom"/>
</dbReference>
<protein>
    <submittedName>
        <fullName evidence="3">3D domain-containing protein</fullName>
    </submittedName>
</protein>
<dbReference type="PANTHER" id="PTHR39160">
    <property type="entry name" value="CELL WALL-BINDING PROTEIN YOCH"/>
    <property type="match status" value="1"/>
</dbReference>
<dbReference type="SUPFAM" id="SSF50685">
    <property type="entry name" value="Barwin-like endoglucanases"/>
    <property type="match status" value="1"/>
</dbReference>
<dbReference type="EMBL" id="JBHRSA010000049">
    <property type="protein sequence ID" value="MFC3041407.1"/>
    <property type="molecule type" value="Genomic_DNA"/>
</dbReference>
<dbReference type="Proteomes" id="UP001595279">
    <property type="component" value="Unassembled WGS sequence"/>
</dbReference>
<dbReference type="InterPro" id="IPR051933">
    <property type="entry name" value="Resuscitation_pf_RpfB"/>
</dbReference>
<keyword evidence="4" id="KW-1185">Reference proteome</keyword>
<keyword evidence="1" id="KW-0732">Signal</keyword>
<dbReference type="CDD" id="cd22786">
    <property type="entry name" value="DPBB_YuiC-like"/>
    <property type="match status" value="1"/>
</dbReference>
<evidence type="ECO:0000313" key="3">
    <source>
        <dbReference type="EMBL" id="MFC3041407.1"/>
    </source>
</evidence>
<dbReference type="Pfam" id="PF06725">
    <property type="entry name" value="3D"/>
    <property type="match status" value="1"/>
</dbReference>
<evidence type="ECO:0000313" key="4">
    <source>
        <dbReference type="Proteomes" id="UP001595279"/>
    </source>
</evidence>
<name>A0ABV7CY27_9BACI</name>
<reference evidence="4" key="1">
    <citation type="journal article" date="2019" name="Int. J. Syst. Evol. Microbiol.">
        <title>The Global Catalogue of Microorganisms (GCM) 10K type strain sequencing project: providing services to taxonomists for standard genome sequencing and annotation.</title>
        <authorList>
            <consortium name="The Broad Institute Genomics Platform"/>
            <consortium name="The Broad Institute Genome Sequencing Center for Infectious Disease"/>
            <person name="Wu L."/>
            <person name="Ma J."/>
        </authorList>
    </citation>
    <scope>NUCLEOTIDE SEQUENCE [LARGE SCALE GENOMIC DNA]</scope>
    <source>
        <strain evidence="4">KCTC 13128</strain>
    </source>
</reference>
<evidence type="ECO:0000259" key="2">
    <source>
        <dbReference type="Pfam" id="PF06725"/>
    </source>
</evidence>
<gene>
    <name evidence="3" type="ORF">ACFOGI_14255</name>
</gene>
<dbReference type="RefSeq" id="WP_390273933.1">
    <property type="nucleotide sequence ID" value="NZ_JBHRSA010000049.1"/>
</dbReference>
<accession>A0ABV7CY27</accession>
<organism evidence="3 4">
    <name type="scientific">Virgibacillus xinjiangensis</name>
    <dbReference type="NCBI Taxonomy" id="393090"/>
    <lineage>
        <taxon>Bacteria</taxon>
        <taxon>Bacillati</taxon>
        <taxon>Bacillota</taxon>
        <taxon>Bacilli</taxon>
        <taxon>Bacillales</taxon>
        <taxon>Bacillaceae</taxon>
        <taxon>Virgibacillus</taxon>
    </lineage>
</organism>
<feature type="domain" description="3D" evidence="2">
    <location>
        <begin position="131"/>
        <end position="192"/>
    </location>
</feature>
<evidence type="ECO:0000256" key="1">
    <source>
        <dbReference type="ARBA" id="ARBA00022729"/>
    </source>
</evidence>
<proteinExistence type="predicted"/>
<dbReference type="InterPro" id="IPR036908">
    <property type="entry name" value="RlpA-like_sf"/>
</dbReference>
<dbReference type="PANTHER" id="PTHR39160:SF4">
    <property type="entry name" value="RESUSCITATION-PROMOTING FACTOR RPFB"/>
    <property type="match status" value="1"/>
</dbReference>
<comment type="caution">
    <text evidence="3">The sequence shown here is derived from an EMBL/GenBank/DDBJ whole genome shotgun (WGS) entry which is preliminary data.</text>
</comment>
<sequence>MTIRKFFRRSGMLLLFLLAFFSTISSISNISIMEAGGWKKESMRHISTVPPYEAEKRETAVKEKQLNLPVLQEEGIDGASLEEALNLEQYPTARVVATGYTAGVESTSKTKEHPNYGITYSGVEVRRDLYSTIAADLDVYPLGTILYIPDYGYGVVADKGSAITGNKIDLYYPTVEDVYNQWGKQELDVYIVEMGKGALSEAALASLNENESMQVFRQEILK</sequence>
<dbReference type="Gene3D" id="2.40.40.10">
    <property type="entry name" value="RlpA-like domain"/>
    <property type="match status" value="1"/>
</dbReference>